<protein>
    <submittedName>
        <fullName evidence="2">Uncharacterized protein</fullName>
    </submittedName>
</protein>
<dbReference type="Proteomes" id="UP000655016">
    <property type="component" value="Unassembled WGS sequence"/>
</dbReference>
<dbReference type="EMBL" id="BMKP01000004">
    <property type="protein sequence ID" value="GGF12372.1"/>
    <property type="molecule type" value="Genomic_DNA"/>
</dbReference>
<keyword evidence="1" id="KW-0472">Membrane</keyword>
<feature type="transmembrane region" description="Helical" evidence="1">
    <location>
        <begin position="24"/>
        <end position="42"/>
    </location>
</feature>
<sequence>MIADTVGWHNFEFIFDSCKFNENIQLKMVLTIAYDLIFIFWFKNFVIRFLVFEKLCNIENL</sequence>
<keyword evidence="1" id="KW-0812">Transmembrane</keyword>
<comment type="caution">
    <text evidence="2">The sequence shown here is derived from an EMBL/GenBank/DDBJ whole genome shotgun (WGS) entry which is preliminary data.</text>
</comment>
<evidence type="ECO:0000256" key="1">
    <source>
        <dbReference type="SAM" id="Phobius"/>
    </source>
</evidence>
<evidence type="ECO:0000313" key="3">
    <source>
        <dbReference type="Proteomes" id="UP000655016"/>
    </source>
</evidence>
<organism evidence="2 3">
    <name type="scientific">Flavobacterium limi</name>
    <dbReference type="NCBI Taxonomy" id="2045105"/>
    <lineage>
        <taxon>Bacteria</taxon>
        <taxon>Pseudomonadati</taxon>
        <taxon>Bacteroidota</taxon>
        <taxon>Flavobacteriia</taxon>
        <taxon>Flavobacteriales</taxon>
        <taxon>Flavobacteriaceae</taxon>
        <taxon>Flavobacterium</taxon>
    </lineage>
</organism>
<reference evidence="3" key="1">
    <citation type="journal article" date="2019" name="Int. J. Syst. Evol. Microbiol.">
        <title>The Global Catalogue of Microorganisms (GCM) 10K type strain sequencing project: providing services to taxonomists for standard genome sequencing and annotation.</title>
        <authorList>
            <consortium name="The Broad Institute Genomics Platform"/>
            <consortium name="The Broad Institute Genome Sequencing Center for Infectious Disease"/>
            <person name="Wu L."/>
            <person name="Ma J."/>
        </authorList>
    </citation>
    <scope>NUCLEOTIDE SEQUENCE [LARGE SCALE GENOMIC DNA]</scope>
    <source>
        <strain evidence="3">CGMCC 1.16060</strain>
    </source>
</reference>
<accession>A0ABQ1UAL0</accession>
<keyword evidence="1" id="KW-1133">Transmembrane helix</keyword>
<evidence type="ECO:0000313" key="2">
    <source>
        <dbReference type="EMBL" id="GGF12372.1"/>
    </source>
</evidence>
<gene>
    <name evidence="2" type="ORF">GCM10011518_22000</name>
</gene>
<keyword evidence="3" id="KW-1185">Reference proteome</keyword>
<name>A0ABQ1UAL0_9FLAO</name>
<proteinExistence type="predicted"/>